<comment type="caution">
    <text evidence="5">The sequence shown here is derived from an EMBL/GenBank/DDBJ whole genome shotgun (WGS) entry which is preliminary data.</text>
</comment>
<dbReference type="SUPFAM" id="SSF52540">
    <property type="entry name" value="P-loop containing nucleoside triphosphate hydrolases"/>
    <property type="match status" value="2"/>
</dbReference>
<protein>
    <recommendedName>
        <fullName evidence="4">AAA+ ATPase domain-containing protein</fullName>
    </recommendedName>
</protein>
<dbReference type="GO" id="GO:0005524">
    <property type="term" value="F:ATP binding"/>
    <property type="evidence" value="ECO:0007669"/>
    <property type="project" value="UniProtKB-KW"/>
</dbReference>
<dbReference type="CDD" id="cd19511">
    <property type="entry name" value="RecA-like_CDC48_r2-like"/>
    <property type="match status" value="1"/>
</dbReference>
<dbReference type="InterPro" id="IPR003960">
    <property type="entry name" value="ATPase_AAA_CS"/>
</dbReference>
<dbReference type="InterPro" id="IPR027417">
    <property type="entry name" value="P-loop_NTPase"/>
</dbReference>
<dbReference type="GO" id="GO:0016887">
    <property type="term" value="F:ATP hydrolysis activity"/>
    <property type="evidence" value="ECO:0007669"/>
    <property type="project" value="InterPro"/>
</dbReference>
<keyword evidence="3" id="KW-0067">ATP-binding</keyword>
<dbReference type="PANTHER" id="PTHR23077:SF27">
    <property type="entry name" value="ATPASE FAMILY GENE 2 PROTEIN HOMOLOG A"/>
    <property type="match status" value="1"/>
</dbReference>
<dbReference type="Pfam" id="PF17862">
    <property type="entry name" value="AAA_lid_3"/>
    <property type="match status" value="1"/>
</dbReference>
<dbReference type="InterPro" id="IPR003959">
    <property type="entry name" value="ATPase_AAA_core"/>
</dbReference>
<dbReference type="FunFam" id="3.40.50.300:FF:001602">
    <property type="entry name" value="Cell division cycle protein-like protein"/>
    <property type="match status" value="1"/>
</dbReference>
<dbReference type="FunFam" id="3.40.50.300:FF:000018">
    <property type="entry name" value="Cell division control 48"/>
    <property type="match status" value="1"/>
</dbReference>
<proteinExistence type="predicted"/>
<evidence type="ECO:0000256" key="1">
    <source>
        <dbReference type="ARBA" id="ARBA00022737"/>
    </source>
</evidence>
<feature type="domain" description="AAA+ ATPase" evidence="4">
    <location>
        <begin position="563"/>
        <end position="703"/>
    </location>
</feature>
<dbReference type="AlphaFoldDB" id="A0AAD8E7V9"/>
<organism evidence="5 6">
    <name type="scientific">Diploptera punctata</name>
    <name type="common">Pacific beetle cockroach</name>
    <dbReference type="NCBI Taxonomy" id="6984"/>
    <lineage>
        <taxon>Eukaryota</taxon>
        <taxon>Metazoa</taxon>
        <taxon>Ecdysozoa</taxon>
        <taxon>Arthropoda</taxon>
        <taxon>Hexapoda</taxon>
        <taxon>Insecta</taxon>
        <taxon>Pterygota</taxon>
        <taxon>Neoptera</taxon>
        <taxon>Polyneoptera</taxon>
        <taxon>Dictyoptera</taxon>
        <taxon>Blattodea</taxon>
        <taxon>Blaberoidea</taxon>
        <taxon>Blaberidae</taxon>
        <taxon>Diplopterinae</taxon>
        <taxon>Diploptera</taxon>
    </lineage>
</organism>
<dbReference type="Gene3D" id="1.10.8.60">
    <property type="match status" value="2"/>
</dbReference>
<dbReference type="EMBL" id="JASPKZ010008273">
    <property type="protein sequence ID" value="KAJ9580555.1"/>
    <property type="molecule type" value="Genomic_DNA"/>
</dbReference>
<dbReference type="InterPro" id="IPR041569">
    <property type="entry name" value="AAA_lid_3"/>
</dbReference>
<gene>
    <name evidence="5" type="ORF">L9F63_024266</name>
</gene>
<dbReference type="InterPro" id="IPR050168">
    <property type="entry name" value="AAA_ATPase_domain"/>
</dbReference>
<dbReference type="InterPro" id="IPR003593">
    <property type="entry name" value="AAA+_ATPase"/>
</dbReference>
<keyword evidence="6" id="KW-1185">Reference proteome</keyword>
<feature type="domain" description="AAA+ ATPase" evidence="4">
    <location>
        <begin position="298"/>
        <end position="442"/>
    </location>
</feature>
<dbReference type="SMART" id="SM00382">
    <property type="entry name" value="AAA"/>
    <property type="match status" value="2"/>
</dbReference>
<name>A0AAD8E7V9_DIPPU</name>
<dbReference type="GO" id="GO:0005737">
    <property type="term" value="C:cytoplasm"/>
    <property type="evidence" value="ECO:0007669"/>
    <property type="project" value="TreeGrafter"/>
</dbReference>
<keyword evidence="1" id="KW-0677">Repeat</keyword>
<reference evidence="5" key="2">
    <citation type="submission" date="2023-05" db="EMBL/GenBank/DDBJ databases">
        <authorList>
            <person name="Fouks B."/>
        </authorList>
    </citation>
    <scope>NUCLEOTIDE SEQUENCE</scope>
    <source>
        <strain evidence="5">Stay&amp;Tobe</strain>
        <tissue evidence="5">Testes</tissue>
    </source>
</reference>
<sequence length="793" mass="88556">MPPKGRKSVSAWNVCEECKVVVSQKDLVIHAENSCPPPNSSWTHGYIRNGILFGFLEEINNRDGLKNLPNSVCDDLVLISQSALQLCNIAIGDPVVVDICGTSTVKTAWTNLEKSLKLLIFDRKILRILDQIEELITVGESKQMMMIKLRLIMCEKNNDSFCKAFLNQIFVEMHRDKIFKPGDRLHLQYYGRDIFFNVSEILPFKESYLHKDFPEIIKGFEELTIETPEDEDIYYRVVEETRWNIKTVNSSSEEENSTERPLNRLSTIGGLDNVIEEVRKIIEVALTNTELITMRFNLWRGILLYGPTGSGKTMLAEALAAESNVNIVRVNGCEIYSKYLGETDARLRDLFKTAEQKAPSIILMEEVDSLCPKRGNDGSGGSEQDKRVVATLSMLLDALHYTSGTSCKAIAVIATTSKPDAIDPALRRPGRLDVEIEIGVPSPEARLEILQKLIHGTQFQVTDEELRDVAFSAHGFVGADLASLCSHAYKHAASTSQATITIDDFAWALTQVKPSAMREVLIEVPNVQWSDIGGQHDLKLKLRQAIEWPLKHPEAFVRMGITPPKGVLMYGPPGCSKTMIAKALATESKLNFLSIKGPEIFSKWLGDSEKAVKEIFRKARQVAPSIIFFDELDALGGERSGAGDSGSSHVQDRVLLQLVLELDGSVPLGNVMVVGATNRPDRMDPALLRRGRFDRLVYVPLPDAETRREILEIKLRKIPKASDVDIDYLVSKTEKYSGAEVVAVCHEAAMIALKENINTNCVSQNHFITALQLVTPRTPQSLLQLYEDYQQTK</sequence>
<dbReference type="PANTHER" id="PTHR23077">
    <property type="entry name" value="AAA-FAMILY ATPASE"/>
    <property type="match status" value="1"/>
</dbReference>
<dbReference type="Gene3D" id="3.40.50.300">
    <property type="entry name" value="P-loop containing nucleotide triphosphate hydrolases"/>
    <property type="match status" value="2"/>
</dbReference>
<evidence type="ECO:0000256" key="3">
    <source>
        <dbReference type="ARBA" id="ARBA00022840"/>
    </source>
</evidence>
<dbReference type="FunFam" id="1.10.8.60:FF:000069">
    <property type="entry name" value="spermatogenesis-associated protein 5 isoform X1"/>
    <property type="match status" value="1"/>
</dbReference>
<dbReference type="PROSITE" id="PS00674">
    <property type="entry name" value="AAA"/>
    <property type="match status" value="2"/>
</dbReference>
<evidence type="ECO:0000313" key="6">
    <source>
        <dbReference type="Proteomes" id="UP001233999"/>
    </source>
</evidence>
<evidence type="ECO:0000313" key="5">
    <source>
        <dbReference type="EMBL" id="KAJ9580555.1"/>
    </source>
</evidence>
<dbReference type="Proteomes" id="UP001233999">
    <property type="component" value="Unassembled WGS sequence"/>
</dbReference>
<dbReference type="Pfam" id="PF00004">
    <property type="entry name" value="AAA"/>
    <property type="match status" value="2"/>
</dbReference>
<keyword evidence="2" id="KW-0547">Nucleotide-binding</keyword>
<evidence type="ECO:0000256" key="2">
    <source>
        <dbReference type="ARBA" id="ARBA00022741"/>
    </source>
</evidence>
<accession>A0AAD8E7V9</accession>
<evidence type="ECO:0000259" key="4">
    <source>
        <dbReference type="SMART" id="SM00382"/>
    </source>
</evidence>
<reference evidence="5" key="1">
    <citation type="journal article" date="2023" name="IScience">
        <title>Live-bearing cockroach genome reveals convergent evolutionary mechanisms linked to viviparity in insects and beyond.</title>
        <authorList>
            <person name="Fouks B."/>
            <person name="Harrison M.C."/>
            <person name="Mikhailova A.A."/>
            <person name="Marchal E."/>
            <person name="English S."/>
            <person name="Carruthers M."/>
            <person name="Jennings E.C."/>
            <person name="Chiamaka E.L."/>
            <person name="Frigard R.A."/>
            <person name="Pippel M."/>
            <person name="Attardo G.M."/>
            <person name="Benoit J.B."/>
            <person name="Bornberg-Bauer E."/>
            <person name="Tobe S.S."/>
        </authorList>
    </citation>
    <scope>NUCLEOTIDE SEQUENCE</scope>
    <source>
        <strain evidence="5">Stay&amp;Tobe</strain>
    </source>
</reference>